<feature type="compositionally biased region" description="Low complexity" evidence="5">
    <location>
        <begin position="89"/>
        <end position="103"/>
    </location>
</feature>
<comment type="cofactor">
    <cofactor evidence="1">
        <name>Mn(2+)</name>
        <dbReference type="ChEBI" id="CHEBI:29035"/>
    </cofactor>
</comment>
<keyword evidence="3" id="KW-0378">Hydrolase</keyword>
<dbReference type="PANTHER" id="PTHR12112">
    <property type="entry name" value="BNIP - RELATED"/>
    <property type="match status" value="1"/>
</dbReference>
<keyword evidence="2" id="KW-0479">Metal-binding</keyword>
<gene>
    <name evidence="8" type="ORF">THAPSDRAFT_24568</name>
</gene>
<dbReference type="Pfam" id="PF02833">
    <property type="entry name" value="DHHA2"/>
    <property type="match status" value="1"/>
</dbReference>
<feature type="region of interest" description="Disordered" evidence="5">
    <location>
        <begin position="801"/>
        <end position="828"/>
    </location>
</feature>
<feature type="region of interest" description="Disordered" evidence="5">
    <location>
        <begin position="156"/>
        <end position="254"/>
    </location>
</feature>
<dbReference type="Proteomes" id="UP000001449">
    <property type="component" value="Chromosome 12"/>
</dbReference>
<dbReference type="GO" id="GO:0046872">
    <property type="term" value="F:metal ion binding"/>
    <property type="evidence" value="ECO:0007669"/>
    <property type="project" value="UniProtKB-KW"/>
</dbReference>
<feature type="domain" description="DDH" evidence="6">
    <location>
        <begin position="1223"/>
        <end position="1396"/>
    </location>
</feature>
<evidence type="ECO:0000256" key="1">
    <source>
        <dbReference type="ARBA" id="ARBA00001936"/>
    </source>
</evidence>
<feature type="compositionally biased region" description="Polar residues" evidence="5">
    <location>
        <begin position="49"/>
        <end position="68"/>
    </location>
</feature>
<proteinExistence type="predicted"/>
<feature type="region of interest" description="Disordered" evidence="5">
    <location>
        <begin position="564"/>
        <end position="590"/>
    </location>
</feature>
<dbReference type="GO" id="GO:0004309">
    <property type="term" value="F:exopolyphosphatase activity"/>
    <property type="evidence" value="ECO:0000318"/>
    <property type="project" value="GO_Central"/>
</dbReference>
<evidence type="ECO:0000259" key="7">
    <source>
        <dbReference type="Pfam" id="PF02833"/>
    </source>
</evidence>
<dbReference type="Gene3D" id="3.90.1640.10">
    <property type="entry name" value="inorganic pyrophosphatase (n-terminal core)"/>
    <property type="match status" value="1"/>
</dbReference>
<feature type="compositionally biased region" description="Basic and acidic residues" evidence="5">
    <location>
        <begin position="915"/>
        <end position="924"/>
    </location>
</feature>
<evidence type="ECO:0000256" key="4">
    <source>
        <dbReference type="ARBA" id="ARBA00023211"/>
    </source>
</evidence>
<feature type="compositionally biased region" description="Acidic residues" evidence="5">
    <location>
        <begin position="437"/>
        <end position="453"/>
    </location>
</feature>
<evidence type="ECO:0000313" key="8">
    <source>
        <dbReference type="EMBL" id="EED89742.1"/>
    </source>
</evidence>
<evidence type="ECO:0008006" key="10">
    <source>
        <dbReference type="Google" id="ProtNLM"/>
    </source>
</evidence>
<feature type="region of interest" description="Disordered" evidence="5">
    <location>
        <begin position="470"/>
        <end position="525"/>
    </location>
</feature>
<dbReference type="eggNOG" id="KOG4129">
    <property type="taxonomic scope" value="Eukaryota"/>
</dbReference>
<dbReference type="STRING" id="35128.B8CAU4"/>
<organism evidence="8 9">
    <name type="scientific">Thalassiosira pseudonana</name>
    <name type="common">Marine diatom</name>
    <name type="synonym">Cyclotella nana</name>
    <dbReference type="NCBI Taxonomy" id="35128"/>
    <lineage>
        <taxon>Eukaryota</taxon>
        <taxon>Sar</taxon>
        <taxon>Stramenopiles</taxon>
        <taxon>Ochrophyta</taxon>
        <taxon>Bacillariophyta</taxon>
        <taxon>Coscinodiscophyceae</taxon>
        <taxon>Thalassiosirophycidae</taxon>
        <taxon>Thalassiosirales</taxon>
        <taxon>Thalassiosiraceae</taxon>
        <taxon>Thalassiosira</taxon>
    </lineage>
</organism>
<feature type="compositionally biased region" description="Basic residues" evidence="5">
    <location>
        <begin position="809"/>
        <end position="819"/>
    </location>
</feature>
<feature type="region of interest" description="Disordered" evidence="5">
    <location>
        <begin position="683"/>
        <end position="720"/>
    </location>
</feature>
<dbReference type="GeneID" id="7443211"/>
<reference evidence="8 9" key="2">
    <citation type="journal article" date="2008" name="Nature">
        <title>The Phaeodactylum genome reveals the evolutionary history of diatom genomes.</title>
        <authorList>
            <person name="Bowler C."/>
            <person name="Allen A.E."/>
            <person name="Badger J.H."/>
            <person name="Grimwood J."/>
            <person name="Jabbari K."/>
            <person name="Kuo A."/>
            <person name="Maheswari U."/>
            <person name="Martens C."/>
            <person name="Maumus F."/>
            <person name="Otillar R.P."/>
            <person name="Rayko E."/>
            <person name="Salamov A."/>
            <person name="Vandepoele K."/>
            <person name="Beszteri B."/>
            <person name="Gruber A."/>
            <person name="Heijde M."/>
            <person name="Katinka M."/>
            <person name="Mock T."/>
            <person name="Valentin K."/>
            <person name="Verret F."/>
            <person name="Berges J.A."/>
            <person name="Brownlee C."/>
            <person name="Cadoret J.P."/>
            <person name="Chiovitti A."/>
            <person name="Choi C.J."/>
            <person name="Coesel S."/>
            <person name="De Martino A."/>
            <person name="Detter J.C."/>
            <person name="Durkin C."/>
            <person name="Falciatore A."/>
            <person name="Fournet J."/>
            <person name="Haruta M."/>
            <person name="Huysman M.J."/>
            <person name="Jenkins B.D."/>
            <person name="Jiroutova K."/>
            <person name="Jorgensen R.E."/>
            <person name="Joubert Y."/>
            <person name="Kaplan A."/>
            <person name="Kroger N."/>
            <person name="Kroth P.G."/>
            <person name="La Roche J."/>
            <person name="Lindquist E."/>
            <person name="Lommer M."/>
            <person name="Martin-Jezequel V."/>
            <person name="Lopez P.J."/>
            <person name="Lucas S."/>
            <person name="Mangogna M."/>
            <person name="McGinnis K."/>
            <person name="Medlin L.K."/>
            <person name="Montsant A."/>
            <person name="Oudot-Le Secq M.P."/>
            <person name="Napoli C."/>
            <person name="Obornik M."/>
            <person name="Parker M.S."/>
            <person name="Petit J.L."/>
            <person name="Porcel B.M."/>
            <person name="Poulsen N."/>
            <person name="Robison M."/>
            <person name="Rychlewski L."/>
            <person name="Rynearson T.A."/>
            <person name="Schmutz J."/>
            <person name="Shapiro H."/>
            <person name="Siaut M."/>
            <person name="Stanley M."/>
            <person name="Sussman M.R."/>
            <person name="Taylor A.R."/>
            <person name="Vardi A."/>
            <person name="von Dassow P."/>
            <person name="Vyverman W."/>
            <person name="Willis A."/>
            <person name="Wyrwicz L.S."/>
            <person name="Rokhsar D.S."/>
            <person name="Weissenbach J."/>
            <person name="Armbrust E.V."/>
            <person name="Green B.R."/>
            <person name="Van de Peer Y."/>
            <person name="Grigoriev I.V."/>
        </authorList>
    </citation>
    <scope>NUCLEOTIDE SEQUENCE [LARGE SCALE GENOMIC DNA]</scope>
    <source>
        <strain evidence="8 9">CCMP1335</strain>
    </source>
</reference>
<evidence type="ECO:0000256" key="2">
    <source>
        <dbReference type="ARBA" id="ARBA00022723"/>
    </source>
</evidence>
<dbReference type="Pfam" id="PF01368">
    <property type="entry name" value="DHH"/>
    <property type="match status" value="1"/>
</dbReference>
<sequence length="1631" mass="180414">MSTAAAFPTATVATPPSANDSPQTIRRRVSSPNMMLPVIYEHGGRTRRGSSSNDGRRASSPNHFSSTSSDEEHNSDDGGDGLIDDRGGSNRSNDSSSSSSSSSTWCENYNNMSNTIIWPPEGSVVWPPGNYDEFRDGITVGGGGISSSSNPYFVDGGAPCTDGAGSGHNRGDGKAQRRNNYGSNHEESPNLYINQMMSQSPTSSPSSSDSEDDDDYHSTSHHRIERHGRTRSHHHLADETRETEEDQDNSLNYSISSFPSNNTSATSSFSIFTGGLFQFLSSPLRKHSSSWGSDATPLHSNVHHDDQGYDAIVTTNEKNNAAHPRPLHPNFHPSYNNLSYYNHDHSYNPSHNNRQRNSRHLSNSQHHYRILRIWQFLSILGMLAFCLSLVVIPSVLQGEEGMVGGSSSGSASSNNGRGGDGINVIRGGSKAQKQYNDVDDNDDDVEDGEDESSSWEYLKPWKYFYGSNNNDTHDVGEDNGDGGGKVATADGGAEVSSSSSSPSSNTTTASDAASSNDDDNVDDGSSTDSLVDINISFANLASVMLPPYFQTTLEMCKSTIVSSEHVHNDRHHSNGKQDKKKEKGVKHNGKHRVLAKKKEGNKGNSFKHDETKVIATTTVLPSQVFDLRKQMLKTRDLFDVFSSVYPKRNPLYHTGDLDIETRDSVLWIEEGRSLDFELTLESGETKHHHGGSSQTHSRTYDHAKKKKKTSGVKSAKKRSKSKDDGVTDLWRTLRKYLDDGYTIIGEFQDLDHAKIKFSPEKLAQYQLQVWEWHVGFMEMVERNYLNIMEYLSHPCPDANGAGGVNGSRRGSKQSKNKSKKVADVEDDNDSTIFAEQQCRYSHSKSSHLFWGGTAEAELPDGNEDTATESLGRLGADQLGRSLIYLNKLWSKDHVIPKAEVDAPVESKPKKNSPLQKEEYKPPPHEEEEDADVQEIYHNLRKELRSFLDEVDLFGRLLLPDTSLQPEVIVLDNVRERSALLALEIDFEDDQDTDDHGPKVDTASDVDITDSEDVEPQFDSETSDANVTVTGDAEQAVESHTTEAVEDMPSTGDQNLTVDDTDGSESSTNATKADETLPVTAVPPASDQAIEVSDGLGPQIVKPSPKHETMLALVALKQTRKLLGDLNDDYTAYTKYVEWNTNPGEQVRLIDDIETQFSSFLSWAQEVDLNGKIEHLRERMTAKAEASEEAHAVQNTIGDLTKSREPFDINQFLTERKTNPTNHIVLGNGAGDADSIISAIALACIESMFGRALVTPIISISKFSFFHERPEVNLLLELAGLEDASDKLLFVDDLKGVVNRVDSDTWDVTLVDHNTLNEPLKEYEDVIKVIRIVDHHEDEGDYTSTCYGEDRNIAFSEGSALVASASTLVAEMLKQELGSSDDVDAHRLYPESIATILLGVILIDSVNLDPTMGKVTQRDKDAVDDLIANTNWTSSSASYIISDDGGSITVDTDVLFDTLQRAKYEPSFWISMSVEHGLRYDFKDFHSDGLRLKQKVGDAGRRFGISSVLMPGLVFMSKDKFVTSTLQFMEAESISFLAIMFAFYNDSGTTLKRQLALCGDDTIDMNQFVDTLLSSEVYSYVSLDLELVDTTIVQQTEYKKFHVQLFDQTNLKPSRKQIGPMLEIVYETYLLL</sequence>
<reference evidence="8 9" key="1">
    <citation type="journal article" date="2004" name="Science">
        <title>The genome of the diatom Thalassiosira pseudonana: ecology, evolution, and metabolism.</title>
        <authorList>
            <person name="Armbrust E.V."/>
            <person name="Berges J.A."/>
            <person name="Bowler C."/>
            <person name="Green B.R."/>
            <person name="Martinez D."/>
            <person name="Putnam N.H."/>
            <person name="Zhou S."/>
            <person name="Allen A.E."/>
            <person name="Apt K.E."/>
            <person name="Bechner M."/>
            <person name="Brzezinski M.A."/>
            <person name="Chaal B.K."/>
            <person name="Chiovitti A."/>
            <person name="Davis A.K."/>
            <person name="Demarest M.S."/>
            <person name="Detter J.C."/>
            <person name="Glavina T."/>
            <person name="Goodstein D."/>
            <person name="Hadi M.Z."/>
            <person name="Hellsten U."/>
            <person name="Hildebrand M."/>
            <person name="Jenkins B.D."/>
            <person name="Jurka J."/>
            <person name="Kapitonov V.V."/>
            <person name="Kroger N."/>
            <person name="Lau W.W."/>
            <person name="Lane T.W."/>
            <person name="Larimer F.W."/>
            <person name="Lippmeier J.C."/>
            <person name="Lucas S."/>
            <person name="Medina M."/>
            <person name="Montsant A."/>
            <person name="Obornik M."/>
            <person name="Parker M.S."/>
            <person name="Palenik B."/>
            <person name="Pazour G.J."/>
            <person name="Richardson P.M."/>
            <person name="Rynearson T.A."/>
            <person name="Saito M.A."/>
            <person name="Schwartz D.C."/>
            <person name="Thamatrakoln K."/>
            <person name="Valentin K."/>
            <person name="Vardi A."/>
            <person name="Wilkerson F.P."/>
            <person name="Rokhsar D.S."/>
        </authorList>
    </citation>
    <scope>NUCLEOTIDE SEQUENCE [LARGE SCALE GENOMIC DNA]</scope>
    <source>
        <strain evidence="8 9">CCMP1335</strain>
    </source>
</reference>
<feature type="compositionally biased region" description="Basic and acidic residues" evidence="5">
    <location>
        <begin position="564"/>
        <end position="581"/>
    </location>
</feature>
<evidence type="ECO:0000259" key="6">
    <source>
        <dbReference type="Pfam" id="PF01368"/>
    </source>
</evidence>
<dbReference type="KEGG" id="tps:THAPSDRAFT_24568"/>
<dbReference type="PANTHER" id="PTHR12112:SF39">
    <property type="entry name" value="EG:152A3.5 PROTEIN (FBGN0003116_PN PROTEIN)"/>
    <property type="match status" value="1"/>
</dbReference>
<evidence type="ECO:0000313" key="9">
    <source>
        <dbReference type="Proteomes" id="UP000001449"/>
    </source>
</evidence>
<dbReference type="GO" id="GO:0005737">
    <property type="term" value="C:cytoplasm"/>
    <property type="evidence" value="ECO:0000318"/>
    <property type="project" value="GO_Central"/>
</dbReference>
<dbReference type="PaxDb" id="35128-Thaps24568"/>
<protein>
    <recommendedName>
        <fullName evidence="10">DHHA2 domain-containing protein</fullName>
    </recommendedName>
</protein>
<dbReference type="InterPro" id="IPR001667">
    <property type="entry name" value="DDH_dom"/>
</dbReference>
<feature type="region of interest" description="Disordered" evidence="5">
    <location>
        <begin position="401"/>
        <end position="453"/>
    </location>
</feature>
<feature type="compositionally biased region" description="Low complexity" evidence="5">
    <location>
        <begin position="496"/>
        <end position="515"/>
    </location>
</feature>
<dbReference type="InParanoid" id="B8CAU4"/>
<dbReference type="InterPro" id="IPR038222">
    <property type="entry name" value="DHHA2_dom_sf"/>
</dbReference>
<feature type="region of interest" description="Disordered" evidence="5">
    <location>
        <begin position="1"/>
        <end position="105"/>
    </location>
</feature>
<feature type="region of interest" description="Disordered" evidence="5">
    <location>
        <begin position="900"/>
        <end position="930"/>
    </location>
</feature>
<evidence type="ECO:0000256" key="5">
    <source>
        <dbReference type="SAM" id="MobiDB-lite"/>
    </source>
</evidence>
<feature type="compositionally biased region" description="Polar residues" evidence="5">
    <location>
        <begin position="1050"/>
        <end position="1070"/>
    </location>
</feature>
<feature type="region of interest" description="Disordered" evidence="5">
    <location>
        <begin position="988"/>
        <end position="1078"/>
    </location>
</feature>
<dbReference type="FunFam" id="3.10.310.20:FF:000025">
    <property type="match status" value="1"/>
</dbReference>
<dbReference type="RefSeq" id="XP_002293281.1">
    <property type="nucleotide sequence ID" value="XM_002293245.1"/>
</dbReference>
<name>B8CAU4_THAPS</name>
<dbReference type="Gene3D" id="3.10.310.20">
    <property type="entry name" value="DHHA2 domain"/>
    <property type="match status" value="1"/>
</dbReference>
<feature type="compositionally biased region" description="Basic residues" evidence="5">
    <location>
        <begin position="219"/>
        <end position="234"/>
    </location>
</feature>
<keyword evidence="9" id="KW-1185">Reference proteome</keyword>
<feature type="domain" description="DHHA2" evidence="7">
    <location>
        <begin position="1470"/>
        <end position="1622"/>
    </location>
</feature>
<dbReference type="InterPro" id="IPR004097">
    <property type="entry name" value="DHHA2"/>
</dbReference>
<dbReference type="HOGENOM" id="CLU_243164_0_0_1"/>
<feature type="compositionally biased region" description="Low complexity" evidence="5">
    <location>
        <begin position="195"/>
        <end position="208"/>
    </location>
</feature>
<feature type="compositionally biased region" description="Basic residues" evidence="5">
    <location>
        <begin position="703"/>
        <end position="720"/>
    </location>
</feature>
<dbReference type="SUPFAM" id="SSF64182">
    <property type="entry name" value="DHH phosphoesterases"/>
    <property type="match status" value="1"/>
</dbReference>
<dbReference type="EMBL" id="CM000647">
    <property type="protein sequence ID" value="EED89742.1"/>
    <property type="molecule type" value="Genomic_DNA"/>
</dbReference>
<accession>B8CAU4</accession>
<feature type="compositionally biased region" description="Acidic residues" evidence="5">
    <location>
        <begin position="1006"/>
        <end position="1021"/>
    </location>
</feature>
<feature type="compositionally biased region" description="Low complexity" evidence="5">
    <location>
        <begin position="1"/>
        <end position="18"/>
    </location>
</feature>
<dbReference type="FunFam" id="3.90.1640.10:FF:000020">
    <property type="entry name" value="Uncharacterized protein"/>
    <property type="match status" value="1"/>
</dbReference>
<keyword evidence="4" id="KW-0464">Manganese</keyword>
<dbReference type="InterPro" id="IPR038763">
    <property type="entry name" value="DHH_sf"/>
</dbReference>
<evidence type="ECO:0000256" key="3">
    <source>
        <dbReference type="ARBA" id="ARBA00022801"/>
    </source>
</evidence>